<feature type="compositionally biased region" description="Polar residues" evidence="7">
    <location>
        <begin position="1"/>
        <end position="11"/>
    </location>
</feature>
<dbReference type="PANTHER" id="PTHR14233">
    <property type="entry name" value="DUF914-RELATED"/>
    <property type="match status" value="1"/>
</dbReference>
<evidence type="ECO:0000256" key="5">
    <source>
        <dbReference type="ARBA" id="ARBA00022989"/>
    </source>
</evidence>
<keyword evidence="10" id="KW-1185">Reference proteome</keyword>
<dbReference type="InterPro" id="IPR052221">
    <property type="entry name" value="SLC35F_Transporter"/>
</dbReference>
<evidence type="ECO:0000256" key="3">
    <source>
        <dbReference type="ARBA" id="ARBA00022448"/>
    </source>
</evidence>
<evidence type="ECO:0000256" key="4">
    <source>
        <dbReference type="ARBA" id="ARBA00022692"/>
    </source>
</evidence>
<keyword evidence="5 8" id="KW-1133">Transmembrane helix</keyword>
<dbReference type="InterPro" id="IPR037185">
    <property type="entry name" value="EmrE-like"/>
</dbReference>
<dbReference type="GO" id="GO:0022857">
    <property type="term" value="F:transmembrane transporter activity"/>
    <property type="evidence" value="ECO:0007669"/>
    <property type="project" value="InterPro"/>
</dbReference>
<evidence type="ECO:0008006" key="11">
    <source>
        <dbReference type="Google" id="ProtNLM"/>
    </source>
</evidence>
<feature type="compositionally biased region" description="Basic and acidic residues" evidence="7">
    <location>
        <begin position="14"/>
        <end position="26"/>
    </location>
</feature>
<comment type="similarity">
    <text evidence="2">Belongs to the SLC35F solute transporter family.</text>
</comment>
<evidence type="ECO:0000313" key="9">
    <source>
        <dbReference type="EMBL" id="OZJ01661.1"/>
    </source>
</evidence>
<dbReference type="PANTHER" id="PTHR14233:SF4">
    <property type="entry name" value="SOLUTE CARRIER FAMILY 35 MEMBER F2"/>
    <property type="match status" value="1"/>
</dbReference>
<dbReference type="AlphaFoldDB" id="A0A261XTH5"/>
<keyword evidence="6 8" id="KW-0472">Membrane</keyword>
<protein>
    <recommendedName>
        <fullName evidence="11">DUF914-domain-containing protein</fullName>
    </recommendedName>
</protein>
<feature type="transmembrane region" description="Helical" evidence="8">
    <location>
        <begin position="255"/>
        <end position="274"/>
    </location>
</feature>
<dbReference type="Proteomes" id="UP000242875">
    <property type="component" value="Unassembled WGS sequence"/>
</dbReference>
<reference evidence="9 10" key="1">
    <citation type="journal article" date="2017" name="Mycologia">
        <title>Bifiguratus adelaidae, gen. et sp. nov., a new member of Mucoromycotina in endophytic and soil-dwelling habitats.</title>
        <authorList>
            <person name="Torres-Cruz T.J."/>
            <person name="Billingsley Tobias T.L."/>
            <person name="Almatruk M."/>
            <person name="Hesse C."/>
            <person name="Kuske C.R."/>
            <person name="Desiro A."/>
            <person name="Benucci G.M."/>
            <person name="Bonito G."/>
            <person name="Stajich J.E."/>
            <person name="Dunlap C."/>
            <person name="Arnold A.E."/>
            <person name="Porras-Alfaro A."/>
        </authorList>
    </citation>
    <scope>NUCLEOTIDE SEQUENCE [LARGE SCALE GENOMIC DNA]</scope>
    <source>
        <strain evidence="9 10">AZ0501</strain>
    </source>
</reference>
<proteinExistence type="inferred from homology"/>
<feature type="transmembrane region" description="Helical" evidence="8">
    <location>
        <begin position="225"/>
        <end position="243"/>
    </location>
</feature>
<feature type="transmembrane region" description="Helical" evidence="8">
    <location>
        <begin position="137"/>
        <end position="159"/>
    </location>
</feature>
<feature type="transmembrane region" description="Helical" evidence="8">
    <location>
        <begin position="289"/>
        <end position="310"/>
    </location>
</feature>
<feature type="transmembrane region" description="Helical" evidence="8">
    <location>
        <begin position="343"/>
        <end position="362"/>
    </location>
</feature>
<evidence type="ECO:0000313" key="10">
    <source>
        <dbReference type="Proteomes" id="UP000242875"/>
    </source>
</evidence>
<dbReference type="SUPFAM" id="SSF103481">
    <property type="entry name" value="Multidrug resistance efflux transporter EmrE"/>
    <property type="match status" value="1"/>
</dbReference>
<comment type="subcellular location">
    <subcellularLocation>
        <location evidence="1">Membrane</location>
        <topology evidence="1">Multi-pass membrane protein</topology>
    </subcellularLocation>
</comment>
<evidence type="ECO:0000256" key="2">
    <source>
        <dbReference type="ARBA" id="ARBA00007863"/>
    </source>
</evidence>
<feature type="transmembrane region" description="Helical" evidence="8">
    <location>
        <begin position="105"/>
        <end position="125"/>
    </location>
</feature>
<dbReference type="Pfam" id="PF06027">
    <property type="entry name" value="SLC35F"/>
    <property type="match status" value="1"/>
</dbReference>
<feature type="transmembrane region" description="Helical" evidence="8">
    <location>
        <begin position="67"/>
        <end position="85"/>
    </location>
</feature>
<evidence type="ECO:0000256" key="8">
    <source>
        <dbReference type="SAM" id="Phobius"/>
    </source>
</evidence>
<dbReference type="InterPro" id="IPR009262">
    <property type="entry name" value="SLC35_F1/F2/F6"/>
</dbReference>
<gene>
    <name evidence="9" type="ORF">BZG36_05517</name>
</gene>
<feature type="transmembrane region" description="Helical" evidence="8">
    <location>
        <begin position="317"/>
        <end position="337"/>
    </location>
</feature>
<dbReference type="OrthoDB" id="429955at2759"/>
<evidence type="ECO:0000256" key="7">
    <source>
        <dbReference type="SAM" id="MobiDB-lite"/>
    </source>
</evidence>
<organism evidence="9 10">
    <name type="scientific">Bifiguratus adelaidae</name>
    <dbReference type="NCBI Taxonomy" id="1938954"/>
    <lineage>
        <taxon>Eukaryota</taxon>
        <taxon>Fungi</taxon>
        <taxon>Fungi incertae sedis</taxon>
        <taxon>Mucoromycota</taxon>
        <taxon>Mucoromycotina</taxon>
        <taxon>Endogonomycetes</taxon>
        <taxon>Endogonales</taxon>
        <taxon>Endogonales incertae sedis</taxon>
        <taxon>Bifiguratus</taxon>
    </lineage>
</organism>
<comment type="caution">
    <text evidence="9">The sequence shown here is derived from an EMBL/GenBank/DDBJ whole genome shotgun (WGS) entry which is preliminary data.</text>
</comment>
<accession>A0A261XTH5</accession>
<dbReference type="EMBL" id="MVBO01000273">
    <property type="protein sequence ID" value="OZJ01661.1"/>
    <property type="molecule type" value="Genomic_DNA"/>
</dbReference>
<feature type="transmembrane region" description="Helical" evidence="8">
    <location>
        <begin position="193"/>
        <end position="213"/>
    </location>
</feature>
<name>A0A261XTH5_9FUNG</name>
<feature type="transmembrane region" description="Helical" evidence="8">
    <location>
        <begin position="165"/>
        <end position="184"/>
    </location>
</feature>
<keyword evidence="3" id="KW-0813">Transport</keyword>
<evidence type="ECO:0000256" key="1">
    <source>
        <dbReference type="ARBA" id="ARBA00004141"/>
    </source>
</evidence>
<evidence type="ECO:0000256" key="6">
    <source>
        <dbReference type="ARBA" id="ARBA00023136"/>
    </source>
</evidence>
<sequence>MASASNSQLSPSDYVEKTEAEPRTLEQTEEVITYDRENASTGDEGSSTDKRMPTWSERLAFYKSRHFIEILLMGQFLSLCITATNVTTAKLANDYGIAMPTTQTFLNYVILAIVYNIITLWKHGFRYWGRALFKRGIWYLILGIIDVEGNYFVVKAYAYTSLLSAMLLDAWSIPVVMFLSFILLKARYRWMQFLGVVICLCGLGGLVASDFIIGNSYQAVDPVKGDLFMILGATFYGFSNVGEERLVRTTPLYEVVGMFTLFAAIVNFIQLMILERNEFSTFVNQPEAIGMWVAYTAAMFCLYTVAPILFRKSSATFFNLSLLTSDFYGLLFGLFLFHYSPYPLYFVAYVLVIVGLLIYHLWPAPEPKIGNFDAERKQQVIDRTMGRRTEDVEAGRD</sequence>
<keyword evidence="4 8" id="KW-0812">Transmembrane</keyword>
<feature type="region of interest" description="Disordered" evidence="7">
    <location>
        <begin position="1"/>
        <end position="51"/>
    </location>
</feature>
<dbReference type="GO" id="GO:0016020">
    <property type="term" value="C:membrane"/>
    <property type="evidence" value="ECO:0007669"/>
    <property type="project" value="UniProtKB-SubCell"/>
</dbReference>